<dbReference type="Proteomes" id="UP000327157">
    <property type="component" value="Unassembled WGS sequence"/>
</dbReference>
<feature type="active site" description="Nucleophile" evidence="4">
    <location>
        <position position="185"/>
    </location>
</feature>
<dbReference type="PRINTS" id="PR00131">
    <property type="entry name" value="GLHYDRLASE1"/>
</dbReference>
<dbReference type="AlphaFoldDB" id="A0A5N5I5B0"/>
<evidence type="ECO:0000256" key="2">
    <source>
        <dbReference type="ARBA" id="ARBA00022801"/>
    </source>
</evidence>
<dbReference type="InterPro" id="IPR001360">
    <property type="entry name" value="Glyco_hydro_1"/>
</dbReference>
<keyword evidence="7" id="KW-1185">Reference proteome</keyword>
<accession>A0A5N5I5B0</accession>
<sequence>MGYALGSYAPGRCSSCWVAHHLLLAHGAAVEFYKNRYQASQKGLIGITLVSHWFVPASESKQDKDAALRSLDFIILSSLTTGDYPHTMRSIVGRRLPKFTKEQSKLLNGSLDFLGINYYTARYATSTPKNNSQPASYFFSPTFTYYLELVLQAASDWLYVYPKGIHDLVLYTKEKYNDPLIYITENGVSELNNPKLSLDEALHDTSRIDYHYRHLCYLQVVINLLKLWIFNHYIDPIHLNICECVCINGAKVKGYFPWTLLDDFEWASRYTVRFGLNYVDYNDELKRHPKFSVHWFKNLLEKN</sequence>
<dbReference type="PROSITE" id="PS00572">
    <property type="entry name" value="GLYCOSYL_HYDROL_F1_1"/>
    <property type="match status" value="1"/>
</dbReference>
<dbReference type="Gene3D" id="3.20.20.80">
    <property type="entry name" value="Glycosidases"/>
    <property type="match status" value="1"/>
</dbReference>
<dbReference type="Pfam" id="PF00232">
    <property type="entry name" value="Glyco_hydro_1"/>
    <property type="match status" value="2"/>
</dbReference>
<evidence type="ECO:0000256" key="3">
    <source>
        <dbReference type="ARBA" id="ARBA00023295"/>
    </source>
</evidence>
<dbReference type="EMBL" id="SMOL01000072">
    <property type="protein sequence ID" value="KAB2634357.1"/>
    <property type="molecule type" value="Genomic_DNA"/>
</dbReference>
<evidence type="ECO:0000256" key="4">
    <source>
        <dbReference type="PROSITE-ProRule" id="PRU10055"/>
    </source>
</evidence>
<protein>
    <submittedName>
        <fullName evidence="6">Beta-glucosidase 12-like</fullName>
    </submittedName>
</protein>
<dbReference type="PANTHER" id="PTHR10353">
    <property type="entry name" value="GLYCOSYL HYDROLASE"/>
    <property type="match status" value="1"/>
</dbReference>
<evidence type="ECO:0000256" key="1">
    <source>
        <dbReference type="ARBA" id="ARBA00010838"/>
    </source>
</evidence>
<evidence type="ECO:0000256" key="5">
    <source>
        <dbReference type="RuleBase" id="RU003690"/>
    </source>
</evidence>
<comment type="similarity">
    <text evidence="1 5">Belongs to the glycosyl hydrolase 1 family.</text>
</comment>
<reference evidence="6 7" key="2">
    <citation type="submission" date="2019-11" db="EMBL/GenBank/DDBJ databases">
        <title>A de novo genome assembly of a pear dwarfing rootstock.</title>
        <authorList>
            <person name="Wang F."/>
            <person name="Wang J."/>
            <person name="Li S."/>
            <person name="Zhang Y."/>
            <person name="Fang M."/>
            <person name="Ma L."/>
            <person name="Zhao Y."/>
            <person name="Jiang S."/>
        </authorList>
    </citation>
    <scope>NUCLEOTIDE SEQUENCE [LARGE SCALE GENOMIC DNA]</scope>
    <source>
        <strain evidence="6">S2</strain>
        <tissue evidence="6">Leaf</tissue>
    </source>
</reference>
<keyword evidence="3" id="KW-0326">Glycosidase</keyword>
<keyword evidence="2" id="KW-0378">Hydrolase</keyword>
<evidence type="ECO:0000313" key="6">
    <source>
        <dbReference type="EMBL" id="KAB2634357.1"/>
    </source>
</evidence>
<comment type="caution">
    <text evidence="6">The sequence shown here is derived from an EMBL/GenBank/DDBJ whole genome shotgun (WGS) entry which is preliminary data.</text>
</comment>
<gene>
    <name evidence="6" type="ORF">D8674_038260</name>
</gene>
<dbReference type="OrthoDB" id="65569at2759"/>
<evidence type="ECO:0000313" key="7">
    <source>
        <dbReference type="Proteomes" id="UP000327157"/>
    </source>
</evidence>
<dbReference type="GO" id="GO:0008422">
    <property type="term" value="F:beta-glucosidase activity"/>
    <property type="evidence" value="ECO:0007669"/>
    <property type="project" value="TreeGrafter"/>
</dbReference>
<dbReference type="InterPro" id="IPR017853">
    <property type="entry name" value="GH"/>
</dbReference>
<dbReference type="InterPro" id="IPR018120">
    <property type="entry name" value="Glyco_hydro_1_AS"/>
</dbReference>
<dbReference type="GO" id="GO:0005975">
    <property type="term" value="P:carbohydrate metabolic process"/>
    <property type="evidence" value="ECO:0007669"/>
    <property type="project" value="InterPro"/>
</dbReference>
<organism evidence="6 7">
    <name type="scientific">Pyrus ussuriensis x Pyrus communis</name>
    <dbReference type="NCBI Taxonomy" id="2448454"/>
    <lineage>
        <taxon>Eukaryota</taxon>
        <taxon>Viridiplantae</taxon>
        <taxon>Streptophyta</taxon>
        <taxon>Embryophyta</taxon>
        <taxon>Tracheophyta</taxon>
        <taxon>Spermatophyta</taxon>
        <taxon>Magnoliopsida</taxon>
        <taxon>eudicotyledons</taxon>
        <taxon>Gunneridae</taxon>
        <taxon>Pentapetalae</taxon>
        <taxon>rosids</taxon>
        <taxon>fabids</taxon>
        <taxon>Rosales</taxon>
        <taxon>Rosaceae</taxon>
        <taxon>Amygdaloideae</taxon>
        <taxon>Maleae</taxon>
        <taxon>Pyrus</taxon>
    </lineage>
</organism>
<dbReference type="SUPFAM" id="SSF51445">
    <property type="entry name" value="(Trans)glycosidases"/>
    <property type="match status" value="1"/>
</dbReference>
<reference evidence="6 7" key="1">
    <citation type="submission" date="2019-09" db="EMBL/GenBank/DDBJ databases">
        <authorList>
            <person name="Ou C."/>
        </authorList>
    </citation>
    <scope>NUCLEOTIDE SEQUENCE [LARGE SCALE GENOMIC DNA]</scope>
    <source>
        <strain evidence="6">S2</strain>
        <tissue evidence="6">Leaf</tissue>
    </source>
</reference>
<dbReference type="PANTHER" id="PTHR10353:SF137">
    <property type="entry name" value="MYROSINASE 3-RELATED"/>
    <property type="match status" value="1"/>
</dbReference>
<proteinExistence type="inferred from homology"/>
<name>A0A5N5I5B0_9ROSA</name>